<evidence type="ECO:0000259" key="1">
    <source>
        <dbReference type="Pfam" id="PF12680"/>
    </source>
</evidence>
<evidence type="ECO:0000313" key="3">
    <source>
        <dbReference type="Proteomes" id="UP000523079"/>
    </source>
</evidence>
<accession>A0A7W3IVK5</accession>
<comment type="caution">
    <text evidence="2">The sequence shown here is derived from an EMBL/GenBank/DDBJ whole genome shotgun (WGS) entry which is preliminary data.</text>
</comment>
<protein>
    <submittedName>
        <fullName evidence="2">Ketosteroid isomerase-like protein</fullName>
    </submittedName>
</protein>
<dbReference type="SUPFAM" id="SSF54427">
    <property type="entry name" value="NTF2-like"/>
    <property type="match status" value="1"/>
</dbReference>
<keyword evidence="2" id="KW-0413">Isomerase</keyword>
<dbReference type="Gene3D" id="3.10.450.50">
    <property type="match status" value="1"/>
</dbReference>
<feature type="domain" description="SnoaL-like" evidence="1">
    <location>
        <begin position="10"/>
        <end position="105"/>
    </location>
</feature>
<dbReference type="InterPro" id="IPR037401">
    <property type="entry name" value="SnoaL-like"/>
</dbReference>
<keyword evidence="3" id="KW-1185">Reference proteome</keyword>
<proteinExistence type="predicted"/>
<dbReference type="InterPro" id="IPR032710">
    <property type="entry name" value="NTF2-like_dom_sf"/>
</dbReference>
<dbReference type="EMBL" id="JACGWT010000006">
    <property type="protein sequence ID" value="MBA8796068.1"/>
    <property type="molecule type" value="Genomic_DNA"/>
</dbReference>
<dbReference type="Pfam" id="PF12680">
    <property type="entry name" value="SnoaL_2"/>
    <property type="match status" value="1"/>
</dbReference>
<sequence>MTTTPRELATDYFEGWRTGDFDRVARTLAEKVTFRGPLGSADGREECLRGLRGMAAMITGIDVQTMITAGDGDQGEVITWYDLRTSGADPLPTANWSRVRDGRIVTIRAAFDPRPLLG</sequence>
<dbReference type="GO" id="GO:0016853">
    <property type="term" value="F:isomerase activity"/>
    <property type="evidence" value="ECO:0007669"/>
    <property type="project" value="UniProtKB-KW"/>
</dbReference>
<reference evidence="2 3" key="1">
    <citation type="submission" date="2020-07" db="EMBL/GenBank/DDBJ databases">
        <title>Sequencing the genomes of 1000 actinobacteria strains.</title>
        <authorList>
            <person name="Klenk H.-P."/>
        </authorList>
    </citation>
    <scope>NUCLEOTIDE SEQUENCE [LARGE SCALE GENOMIC DNA]</scope>
    <source>
        <strain evidence="2 3">DSM 100723</strain>
    </source>
</reference>
<dbReference type="AlphaFoldDB" id="A0A7W3IVK5"/>
<organism evidence="2 3">
    <name type="scientific">Microlunatus kandeliicorticis</name>
    <dbReference type="NCBI Taxonomy" id="1759536"/>
    <lineage>
        <taxon>Bacteria</taxon>
        <taxon>Bacillati</taxon>
        <taxon>Actinomycetota</taxon>
        <taxon>Actinomycetes</taxon>
        <taxon>Propionibacteriales</taxon>
        <taxon>Propionibacteriaceae</taxon>
        <taxon>Microlunatus</taxon>
    </lineage>
</organism>
<name>A0A7W3IVK5_9ACTN</name>
<dbReference type="Proteomes" id="UP000523079">
    <property type="component" value="Unassembled WGS sequence"/>
</dbReference>
<dbReference type="RefSeq" id="WP_182561647.1">
    <property type="nucleotide sequence ID" value="NZ_JACGWT010000006.1"/>
</dbReference>
<evidence type="ECO:0000313" key="2">
    <source>
        <dbReference type="EMBL" id="MBA8796068.1"/>
    </source>
</evidence>
<gene>
    <name evidence="2" type="ORF">FHX74_003709</name>
</gene>